<dbReference type="VEuPathDB" id="FungiDB:HCDG_06856"/>
<reference evidence="2" key="1">
    <citation type="submission" date="2009-05" db="EMBL/GenBank/DDBJ databases">
        <title>The genome sequence of Ajellomyces capsulatus strain H143.</title>
        <authorList>
            <person name="Champion M."/>
            <person name="Cuomo C.A."/>
            <person name="Ma L.-J."/>
            <person name="Henn M.R."/>
            <person name="Sil A."/>
            <person name="Goldman B."/>
            <person name="Young S.K."/>
            <person name="Kodira C.D."/>
            <person name="Zeng Q."/>
            <person name="Koehrsen M."/>
            <person name="Alvarado L."/>
            <person name="Berlin A.M."/>
            <person name="Borenstein D."/>
            <person name="Chen Z."/>
            <person name="Engels R."/>
            <person name="Freedman E."/>
            <person name="Gellesch M."/>
            <person name="Goldberg J."/>
            <person name="Griggs A."/>
            <person name="Gujja S."/>
            <person name="Heiman D.I."/>
            <person name="Hepburn T.A."/>
            <person name="Howarth C."/>
            <person name="Jen D."/>
            <person name="Larson L."/>
            <person name="Lewis B."/>
            <person name="Mehta T."/>
            <person name="Park D."/>
            <person name="Pearson M."/>
            <person name="Roberts A."/>
            <person name="Saif S."/>
            <person name="Shea T.D."/>
            <person name="Shenoy N."/>
            <person name="Sisk P."/>
            <person name="Stolte C."/>
            <person name="Sykes S."/>
            <person name="Walk T."/>
            <person name="White J."/>
            <person name="Yandava C."/>
            <person name="Klein B."/>
            <person name="McEwen J.G."/>
            <person name="Puccia R."/>
            <person name="Goldman G.H."/>
            <person name="Felipe M.S."/>
            <person name="Nino-Vega G."/>
            <person name="San-Blas G."/>
            <person name="Taylor J.W."/>
            <person name="Mendoza L."/>
            <person name="Galagan J.E."/>
            <person name="Nusbaum C."/>
            <person name="Birren B.W."/>
        </authorList>
    </citation>
    <scope>NUCLEOTIDE SEQUENCE [LARGE SCALE GENOMIC DNA]</scope>
    <source>
        <strain evidence="2">H143</strain>
    </source>
</reference>
<organism evidence="1 2">
    <name type="scientific">Ajellomyces capsulatus (strain H143)</name>
    <name type="common">Darling's disease fungus</name>
    <name type="synonym">Histoplasma capsulatum</name>
    <dbReference type="NCBI Taxonomy" id="544712"/>
    <lineage>
        <taxon>Eukaryota</taxon>
        <taxon>Fungi</taxon>
        <taxon>Dikarya</taxon>
        <taxon>Ascomycota</taxon>
        <taxon>Pezizomycotina</taxon>
        <taxon>Eurotiomycetes</taxon>
        <taxon>Eurotiomycetidae</taxon>
        <taxon>Onygenales</taxon>
        <taxon>Ajellomycetaceae</taxon>
        <taxon>Histoplasma</taxon>
    </lineage>
</organism>
<evidence type="ECO:0000313" key="2">
    <source>
        <dbReference type="Proteomes" id="UP000002624"/>
    </source>
</evidence>
<name>C6HKX5_AJECH</name>
<dbReference type="EMBL" id="GG692430">
    <property type="protein sequence ID" value="EER38912.1"/>
    <property type="molecule type" value="Genomic_DNA"/>
</dbReference>
<proteinExistence type="predicted"/>
<accession>C6HKX5</accession>
<evidence type="ECO:0000313" key="1">
    <source>
        <dbReference type="EMBL" id="EER38912.1"/>
    </source>
</evidence>
<dbReference type="HOGENOM" id="CLU_2170293_0_0_1"/>
<dbReference type="Proteomes" id="UP000002624">
    <property type="component" value="Unassembled WGS sequence"/>
</dbReference>
<gene>
    <name evidence="1" type="ORF">HCDG_06856</name>
</gene>
<sequence length="110" mass="11626">MKCLQVPTVMSGPLLVDRFPTGQKEQDGRTVMTIRQTVIGSSGGPAAADGTMGIVWVSTDNDSGAASPHPPAPGRCAEMLRFVGHQANPRSAQRLAVMTSHVRVSVSRRS</sequence>
<protein>
    <submittedName>
        <fullName evidence="1">Uncharacterized protein</fullName>
    </submittedName>
</protein>
<dbReference type="AlphaFoldDB" id="C6HKX5"/>